<dbReference type="InterPro" id="IPR001810">
    <property type="entry name" value="F-box_dom"/>
</dbReference>
<dbReference type="Gramene" id="KXG27770">
    <property type="protein sequence ID" value="KXG27770"/>
    <property type="gene ID" value="SORBI_3005G041200"/>
</dbReference>
<name>A0A1B6PQ25_SORBI</name>
<dbReference type="OrthoDB" id="671172at2759"/>
<dbReference type="eggNOG" id="ENOG502QVIW">
    <property type="taxonomic scope" value="Eukaryota"/>
</dbReference>
<dbReference type="InterPro" id="IPR036047">
    <property type="entry name" value="F-box-like_dom_sf"/>
</dbReference>
<dbReference type="Proteomes" id="UP000000768">
    <property type="component" value="Chromosome 5"/>
</dbReference>
<accession>A0A1B6PQ25</accession>
<evidence type="ECO:0000313" key="4">
    <source>
        <dbReference type="EMBL" id="KXG27770.1"/>
    </source>
</evidence>
<reference evidence="5" key="2">
    <citation type="journal article" date="2018" name="Plant J.">
        <title>The Sorghum bicolor reference genome: improved assembly, gene annotations, a transcriptome atlas, and signatures of genome organization.</title>
        <authorList>
            <person name="McCormick R.F."/>
            <person name="Truong S.K."/>
            <person name="Sreedasyam A."/>
            <person name="Jenkins J."/>
            <person name="Shu S."/>
            <person name="Sims D."/>
            <person name="Kennedy M."/>
            <person name="Amirebrahimi M."/>
            <person name="Weers B.D."/>
            <person name="McKinley B."/>
            <person name="Mattison A."/>
            <person name="Morishige D.T."/>
            <person name="Grimwood J."/>
            <person name="Schmutz J."/>
            <person name="Mullet J.E."/>
        </authorList>
    </citation>
    <scope>NUCLEOTIDE SEQUENCE [LARGE SCALE GENOMIC DNA]</scope>
    <source>
        <strain evidence="5">cv. BTx623</strain>
    </source>
</reference>
<dbReference type="PANTHER" id="PTHR33736:SF13">
    <property type="entry name" value="OS11G0155100 PROTEIN"/>
    <property type="match status" value="1"/>
</dbReference>
<dbReference type="PROSITE" id="PS50181">
    <property type="entry name" value="FBOX"/>
    <property type="match status" value="1"/>
</dbReference>
<keyword evidence="2" id="KW-1133">Transmembrane helix</keyword>
<evidence type="ECO:0000259" key="3">
    <source>
        <dbReference type="PROSITE" id="PS50181"/>
    </source>
</evidence>
<feature type="domain" description="F-box" evidence="3">
    <location>
        <begin position="93"/>
        <end position="139"/>
    </location>
</feature>
<feature type="transmembrane region" description="Helical" evidence="2">
    <location>
        <begin position="376"/>
        <end position="398"/>
    </location>
</feature>
<dbReference type="AlphaFoldDB" id="A0A1B6PQ25"/>
<sequence length="399" mass="42050">MHAHRRPAGRNTSLSRPPLPPSPDKATQLPIYKPTNEPASSLPSLQRRTATTLARNHRHKPPLSYPRPAIAVVMAVGAMEQASSPAAFDHGGGTTIDDLPADVLALVLRRLDGASLAAVGCASSGLHGLATDPDTWRALCLAMWPAVRDLLPYTVDHRALFADAFPFPCSPDSSSPSQPPTLPARLVSAVDLRHAGVSILSRVVETDAAASDWFLGAPFRVDAMVQEGFTSPTAGGASSSGPATVSPADLELSWVLLDPATGRALAASSRRAVAVDRKWLTGDTVARFAVVLSAGVALDAAVTCDERYGHVREVSLRVEDADGAGVSGRDGLAAVAAAMAAPRRRGCGEDAARERYEDFVRGKRARKEWKARREGILDLCCSSVGAAAFLGFLAVLTFR</sequence>
<organism evidence="4 5">
    <name type="scientific">Sorghum bicolor</name>
    <name type="common">Sorghum</name>
    <name type="synonym">Sorghum vulgare</name>
    <dbReference type="NCBI Taxonomy" id="4558"/>
    <lineage>
        <taxon>Eukaryota</taxon>
        <taxon>Viridiplantae</taxon>
        <taxon>Streptophyta</taxon>
        <taxon>Embryophyta</taxon>
        <taxon>Tracheophyta</taxon>
        <taxon>Spermatophyta</taxon>
        <taxon>Magnoliopsida</taxon>
        <taxon>Liliopsida</taxon>
        <taxon>Poales</taxon>
        <taxon>Poaceae</taxon>
        <taxon>PACMAD clade</taxon>
        <taxon>Panicoideae</taxon>
        <taxon>Andropogonodae</taxon>
        <taxon>Andropogoneae</taxon>
        <taxon>Sorghinae</taxon>
        <taxon>Sorghum</taxon>
    </lineage>
</organism>
<feature type="region of interest" description="Disordered" evidence="1">
    <location>
        <begin position="1"/>
        <end position="45"/>
    </location>
</feature>
<evidence type="ECO:0000313" key="5">
    <source>
        <dbReference type="Proteomes" id="UP000000768"/>
    </source>
</evidence>
<dbReference type="Gene3D" id="1.20.1280.50">
    <property type="match status" value="1"/>
</dbReference>
<dbReference type="EMBL" id="CM000764">
    <property type="protein sequence ID" value="KXG27770.1"/>
    <property type="molecule type" value="Genomic_DNA"/>
</dbReference>
<keyword evidence="5" id="KW-1185">Reference proteome</keyword>
<dbReference type="SUPFAM" id="SSF81383">
    <property type="entry name" value="F-box domain"/>
    <property type="match status" value="1"/>
</dbReference>
<protein>
    <recommendedName>
        <fullName evidence="3">F-box domain-containing protein</fullName>
    </recommendedName>
</protein>
<keyword evidence="2" id="KW-0812">Transmembrane</keyword>
<dbReference type="STRING" id="4558.A0A1B6PQ25"/>
<evidence type="ECO:0000256" key="2">
    <source>
        <dbReference type="SAM" id="Phobius"/>
    </source>
</evidence>
<dbReference type="PANTHER" id="PTHR33736">
    <property type="entry name" value="F-BOX PROTEIN-RELATED"/>
    <property type="match status" value="1"/>
</dbReference>
<dbReference type="InterPro" id="IPR045283">
    <property type="entry name" value="AT3G44326-like"/>
</dbReference>
<gene>
    <name evidence="4" type="ORF">SORBI_3005G041200</name>
</gene>
<keyword evidence="2" id="KW-0472">Membrane</keyword>
<reference evidence="4 5" key="1">
    <citation type="journal article" date="2009" name="Nature">
        <title>The Sorghum bicolor genome and the diversification of grasses.</title>
        <authorList>
            <person name="Paterson A.H."/>
            <person name="Bowers J.E."/>
            <person name="Bruggmann R."/>
            <person name="Dubchak I."/>
            <person name="Grimwood J."/>
            <person name="Gundlach H."/>
            <person name="Haberer G."/>
            <person name="Hellsten U."/>
            <person name="Mitros T."/>
            <person name="Poliakov A."/>
            <person name="Schmutz J."/>
            <person name="Spannagl M."/>
            <person name="Tang H."/>
            <person name="Wang X."/>
            <person name="Wicker T."/>
            <person name="Bharti A.K."/>
            <person name="Chapman J."/>
            <person name="Feltus F.A."/>
            <person name="Gowik U."/>
            <person name="Grigoriev I.V."/>
            <person name="Lyons E."/>
            <person name="Maher C.A."/>
            <person name="Martis M."/>
            <person name="Narechania A."/>
            <person name="Otillar R.P."/>
            <person name="Penning B.W."/>
            <person name="Salamov A.A."/>
            <person name="Wang Y."/>
            <person name="Zhang L."/>
            <person name="Carpita N.C."/>
            <person name="Freeling M."/>
            <person name="Gingle A.R."/>
            <person name="Hash C.T."/>
            <person name="Keller B."/>
            <person name="Klein P."/>
            <person name="Kresovich S."/>
            <person name="McCann M.C."/>
            <person name="Ming R."/>
            <person name="Peterson D.G."/>
            <person name="Mehboob-ur-Rahman"/>
            <person name="Ware D."/>
            <person name="Westhoff P."/>
            <person name="Mayer K.F."/>
            <person name="Messing J."/>
            <person name="Rokhsar D.S."/>
        </authorList>
    </citation>
    <scope>NUCLEOTIDE SEQUENCE [LARGE SCALE GENOMIC DNA]</scope>
    <source>
        <strain evidence="5">cv. BTx623</strain>
    </source>
</reference>
<proteinExistence type="predicted"/>
<dbReference type="Pfam" id="PF12937">
    <property type="entry name" value="F-box-like"/>
    <property type="match status" value="1"/>
</dbReference>
<dbReference type="InParanoid" id="A0A1B6PQ25"/>
<dbReference type="OMA" id="RLDMICI"/>
<evidence type="ECO:0000256" key="1">
    <source>
        <dbReference type="SAM" id="MobiDB-lite"/>
    </source>
</evidence>